<evidence type="ECO:0000313" key="2">
    <source>
        <dbReference type="EMBL" id="RDB27393.1"/>
    </source>
</evidence>
<keyword evidence="3" id="KW-1185">Reference proteome</keyword>
<sequence length="99" mass="11089">MPPIPIPATFGVVVCEKSYHENRNTDISEQFQSLSEPRSSLPEYINPPPRLSPPHANDFLPIPGSLPVERHFTLRGKYLTSVHGPYLTSMGPLSRLLRP</sequence>
<feature type="region of interest" description="Disordered" evidence="1">
    <location>
        <begin position="28"/>
        <end position="57"/>
    </location>
</feature>
<gene>
    <name evidence="2" type="ORF">Hypma_004509</name>
</gene>
<organism evidence="2 3">
    <name type="scientific">Hypsizygus marmoreus</name>
    <name type="common">White beech mushroom</name>
    <name type="synonym">Agaricus marmoreus</name>
    <dbReference type="NCBI Taxonomy" id="39966"/>
    <lineage>
        <taxon>Eukaryota</taxon>
        <taxon>Fungi</taxon>
        <taxon>Dikarya</taxon>
        <taxon>Basidiomycota</taxon>
        <taxon>Agaricomycotina</taxon>
        <taxon>Agaricomycetes</taxon>
        <taxon>Agaricomycetidae</taxon>
        <taxon>Agaricales</taxon>
        <taxon>Tricholomatineae</taxon>
        <taxon>Lyophyllaceae</taxon>
        <taxon>Hypsizygus</taxon>
    </lineage>
</organism>
<evidence type="ECO:0000313" key="3">
    <source>
        <dbReference type="Proteomes" id="UP000076154"/>
    </source>
</evidence>
<dbReference type="Proteomes" id="UP000076154">
    <property type="component" value="Unassembled WGS sequence"/>
</dbReference>
<comment type="caution">
    <text evidence="2">The sequence shown here is derived from an EMBL/GenBank/DDBJ whole genome shotgun (WGS) entry which is preliminary data.</text>
</comment>
<reference evidence="2" key="1">
    <citation type="submission" date="2018-04" db="EMBL/GenBank/DDBJ databases">
        <title>Whole genome sequencing of Hypsizygus marmoreus.</title>
        <authorList>
            <person name="Choi I.-G."/>
            <person name="Min B."/>
            <person name="Kim J.-G."/>
            <person name="Kim S."/>
            <person name="Oh Y.-L."/>
            <person name="Kong W.-S."/>
            <person name="Park H."/>
            <person name="Jeong J."/>
            <person name="Song E.-S."/>
        </authorList>
    </citation>
    <scope>NUCLEOTIDE SEQUENCE [LARGE SCALE GENOMIC DNA]</scope>
    <source>
        <strain evidence="2">51987-8</strain>
    </source>
</reference>
<accession>A0A369K6B5</accession>
<feature type="compositionally biased region" description="Polar residues" evidence="1">
    <location>
        <begin position="28"/>
        <end position="38"/>
    </location>
</feature>
<dbReference type="EMBL" id="LUEZ02000017">
    <property type="protein sequence ID" value="RDB27393.1"/>
    <property type="molecule type" value="Genomic_DNA"/>
</dbReference>
<dbReference type="AlphaFoldDB" id="A0A369K6B5"/>
<name>A0A369K6B5_HYPMA</name>
<protein>
    <submittedName>
        <fullName evidence="2">Uncharacterized protein</fullName>
    </submittedName>
</protein>
<dbReference type="InParanoid" id="A0A369K6B5"/>
<evidence type="ECO:0000256" key="1">
    <source>
        <dbReference type="SAM" id="MobiDB-lite"/>
    </source>
</evidence>
<proteinExistence type="predicted"/>